<dbReference type="InterPro" id="IPR026669">
    <property type="entry name" value="Arsenite_MeTrfase-like"/>
</dbReference>
<dbReference type="Proteomes" id="UP000824120">
    <property type="component" value="Chromosome 4"/>
</dbReference>
<dbReference type="InterPro" id="IPR029063">
    <property type="entry name" value="SAM-dependent_MTases_sf"/>
</dbReference>
<dbReference type="Gene3D" id="3.40.50.150">
    <property type="entry name" value="Vaccinia Virus protein VP39"/>
    <property type="match status" value="1"/>
</dbReference>
<gene>
    <name evidence="1" type="ORF">H5410_022757</name>
</gene>
<sequence length="943" mass="107171">MPQDFSPCTLDLLLGVLTSSTPRRQTRTRANRVDQNVLISGGFRRVTPTIFQAVLSMKLAVVGAGISGLVSAYELAKAGVKVIVYEKESYISCHANKTVTYPNLMEFFEFLGVDMEISYMSFSVSLDQGRGCEWGTRNGFSSLFAQKKNVLNPYFWQMIREIIRFKQDVISYLEELDNNPDIDCNETLGQFIESHVYSELFQKAYLVPICASIWFCPSELVMGFSAYSILSFCRDHHLMQLFGLPQLLTIRRRSHAYVNKVKEELEKRGCQIRTGCELKTSPDSKCKTRALAGCTICCNDGSTQVYDGCIIAVHSPDTLKMLGKKATYDETRMLGAFHYAYSDTFRHQDKTFLPHDPAAWSACNFLGTMNDRGCATYWLNVIQNLGDSELPYLVTFDPPHTPEHTLAKWRTSHPVPSVAVSKASCKLHQILGKRGMWFCGAYQGYGFHENGLKVVPLLLIKILTYSENNLESFVDDSDIFAPPQAGVSAADGMLRRNCSILYNPKYLVPTWPEAGARLLVTRFFKSYIQTGCIIVLEEGGTIFTFQGRHRKCSLKVSLTVRSMQFYCKVATQADLGLADAFIHGDISFVDKNEGLLNLITFFITFYGFRGWWTPVLFTAVLSSAKYFYRHVSNQNTLTQARRNISRHYDVSNELFSLFLDETTTYSCAIFKSEDEDLKDAQLRKIYVLIRKAKFRKEHHILEIGFGWGSFAMEVVKQTGCKYTGITLSEQQLEYAQLRVKQAGLQDQIAFILCDYRQIPSKDKYDRIISIATIVPIIIFNGMIEHVGHDYMEEFFTCCESALTEDGLLALQFISMPDGSYDEYRHSTGFIKEYIFPGGCLPSLSRVTSAMAATSRLCVVHLEEIGIHYYQTLRCWRKNFQKNKSQIHALGFDDKFIRTWEYYFDYCAAGFKTCTIGDYQIVFSRPGNVATFGDPYNDTMPSAY</sequence>
<comment type="caution">
    <text evidence="1">The sequence shown here is derived from an EMBL/GenBank/DDBJ whole genome shotgun (WGS) entry which is preliminary data.</text>
</comment>
<dbReference type="Gene3D" id="3.50.50.60">
    <property type="entry name" value="FAD/NAD(P)-binding domain"/>
    <property type="match status" value="1"/>
</dbReference>
<dbReference type="GO" id="GO:0008168">
    <property type="term" value="F:methyltransferase activity"/>
    <property type="evidence" value="ECO:0007669"/>
    <property type="project" value="TreeGrafter"/>
</dbReference>
<organism evidence="1 2">
    <name type="scientific">Solanum commersonii</name>
    <name type="common">Commerson's wild potato</name>
    <name type="synonym">Commerson's nightshade</name>
    <dbReference type="NCBI Taxonomy" id="4109"/>
    <lineage>
        <taxon>Eukaryota</taxon>
        <taxon>Viridiplantae</taxon>
        <taxon>Streptophyta</taxon>
        <taxon>Embryophyta</taxon>
        <taxon>Tracheophyta</taxon>
        <taxon>Spermatophyta</taxon>
        <taxon>Magnoliopsida</taxon>
        <taxon>eudicotyledons</taxon>
        <taxon>Gunneridae</taxon>
        <taxon>Pentapetalae</taxon>
        <taxon>asterids</taxon>
        <taxon>lamiids</taxon>
        <taxon>Solanales</taxon>
        <taxon>Solanaceae</taxon>
        <taxon>Solanoideae</taxon>
        <taxon>Solaneae</taxon>
        <taxon>Solanum</taxon>
    </lineage>
</organism>
<reference evidence="1 2" key="1">
    <citation type="submission" date="2020-09" db="EMBL/GenBank/DDBJ databases">
        <title>De no assembly of potato wild relative species, Solanum commersonii.</title>
        <authorList>
            <person name="Cho K."/>
        </authorList>
    </citation>
    <scope>NUCLEOTIDE SEQUENCE [LARGE SCALE GENOMIC DNA]</scope>
    <source>
        <strain evidence="1">LZ3.2</strain>
        <tissue evidence="1">Leaf</tissue>
    </source>
</reference>
<keyword evidence="2" id="KW-1185">Reference proteome</keyword>
<dbReference type="PANTHER" id="PTHR43675">
    <property type="entry name" value="ARSENITE METHYLTRANSFERASE"/>
    <property type="match status" value="1"/>
</dbReference>
<dbReference type="Pfam" id="PF13450">
    <property type="entry name" value="NAD_binding_8"/>
    <property type="match status" value="1"/>
</dbReference>
<dbReference type="PANTHER" id="PTHR43675:SF31">
    <property type="entry name" value="CYCLOPROPANE-FATTY-ACYL-PHOSPHOLIPID SYNTHASE"/>
    <property type="match status" value="1"/>
</dbReference>
<dbReference type="EMBL" id="JACXVP010000004">
    <property type="protein sequence ID" value="KAG5611476.1"/>
    <property type="molecule type" value="Genomic_DNA"/>
</dbReference>
<evidence type="ECO:0000313" key="2">
    <source>
        <dbReference type="Proteomes" id="UP000824120"/>
    </source>
</evidence>
<protein>
    <recommendedName>
        <fullName evidence="3">Amine oxidase domain-containing protein</fullName>
    </recommendedName>
</protein>
<dbReference type="CDD" id="cd02440">
    <property type="entry name" value="AdoMet_MTases"/>
    <property type="match status" value="1"/>
</dbReference>
<proteinExistence type="predicted"/>
<name>A0A9J5ZIL2_SOLCO</name>
<accession>A0A9J5ZIL2</accession>
<dbReference type="InterPro" id="IPR036188">
    <property type="entry name" value="FAD/NAD-bd_sf"/>
</dbReference>
<dbReference type="OrthoDB" id="5977668at2759"/>
<dbReference type="SUPFAM" id="SSF53335">
    <property type="entry name" value="S-adenosyl-L-methionine-dependent methyltransferases"/>
    <property type="match status" value="1"/>
</dbReference>
<dbReference type="SUPFAM" id="SSF51905">
    <property type="entry name" value="FAD/NAD(P)-binding domain"/>
    <property type="match status" value="1"/>
</dbReference>
<dbReference type="AlphaFoldDB" id="A0A9J5ZIL2"/>
<dbReference type="Pfam" id="PF02353">
    <property type="entry name" value="CMAS"/>
    <property type="match status" value="1"/>
</dbReference>
<evidence type="ECO:0008006" key="3">
    <source>
        <dbReference type="Google" id="ProtNLM"/>
    </source>
</evidence>
<evidence type="ECO:0000313" key="1">
    <source>
        <dbReference type="EMBL" id="KAG5611476.1"/>
    </source>
</evidence>